<protein>
    <submittedName>
        <fullName evidence="2">Uncharacterized protein LOC130510834 isoform X1</fullName>
    </submittedName>
</protein>
<name>A0A9W3DIP4_RAPSA</name>
<dbReference type="AlphaFoldDB" id="A0A9W3DIP4"/>
<evidence type="ECO:0000313" key="2">
    <source>
        <dbReference type="RefSeq" id="XP_056863486.1"/>
    </source>
</evidence>
<reference evidence="1" key="1">
    <citation type="journal article" date="2019" name="Database">
        <title>The radish genome database (RadishGD): an integrated information resource for radish genomics.</title>
        <authorList>
            <person name="Yu H.J."/>
            <person name="Baek S."/>
            <person name="Lee Y.J."/>
            <person name="Cho A."/>
            <person name="Mun J.H."/>
        </authorList>
    </citation>
    <scope>NUCLEOTIDE SEQUENCE [LARGE SCALE GENOMIC DNA]</scope>
    <source>
        <strain evidence="1">cv. WK10039</strain>
    </source>
</reference>
<dbReference type="KEGG" id="rsz:130510834"/>
<evidence type="ECO:0000313" key="1">
    <source>
        <dbReference type="Proteomes" id="UP000504610"/>
    </source>
</evidence>
<gene>
    <name evidence="2" type="primary">LOC130510834</name>
</gene>
<dbReference type="Proteomes" id="UP000504610">
    <property type="component" value="Chromosome 4"/>
</dbReference>
<organism evidence="1 2">
    <name type="scientific">Raphanus sativus</name>
    <name type="common">Radish</name>
    <name type="synonym">Raphanus raphanistrum var. sativus</name>
    <dbReference type="NCBI Taxonomy" id="3726"/>
    <lineage>
        <taxon>Eukaryota</taxon>
        <taxon>Viridiplantae</taxon>
        <taxon>Streptophyta</taxon>
        <taxon>Embryophyta</taxon>
        <taxon>Tracheophyta</taxon>
        <taxon>Spermatophyta</taxon>
        <taxon>Magnoliopsida</taxon>
        <taxon>eudicotyledons</taxon>
        <taxon>Gunneridae</taxon>
        <taxon>Pentapetalae</taxon>
        <taxon>rosids</taxon>
        <taxon>malvids</taxon>
        <taxon>Brassicales</taxon>
        <taxon>Brassicaceae</taxon>
        <taxon>Brassiceae</taxon>
        <taxon>Raphanus</taxon>
    </lineage>
</organism>
<sequence length="101" mass="11824">MEIFALETKRLPLRSISFLAHQSSPTLTSALLPSPERTVNALRTQMIPEEMELNRPPLLTEIKKWMKYEFRVYREPLEEYFRGGNQLSFIYTSLLGTLFSI</sequence>
<keyword evidence="1" id="KW-1185">Reference proteome</keyword>
<proteinExistence type="predicted"/>
<dbReference type="GeneID" id="130510834"/>
<accession>A0A9W3DIP4</accession>
<reference evidence="2" key="2">
    <citation type="submission" date="2025-08" db="UniProtKB">
        <authorList>
            <consortium name="RefSeq"/>
        </authorList>
    </citation>
    <scope>IDENTIFICATION</scope>
    <source>
        <tissue evidence="2">Leaf</tissue>
    </source>
</reference>
<dbReference type="RefSeq" id="XP_056863486.1">
    <property type="nucleotide sequence ID" value="XM_057007506.1"/>
</dbReference>